<accession>A0ABV7CKG5</accession>
<gene>
    <name evidence="2" type="ORF">ACFOEE_11360</name>
</gene>
<feature type="transmembrane region" description="Helical" evidence="1">
    <location>
        <begin position="391"/>
        <end position="409"/>
    </location>
</feature>
<feature type="transmembrane region" description="Helical" evidence="1">
    <location>
        <begin position="306"/>
        <end position="325"/>
    </location>
</feature>
<organism evidence="2 3">
    <name type="scientific">Pseudoalteromonas fenneropenaei</name>
    <dbReference type="NCBI Taxonomy" id="1737459"/>
    <lineage>
        <taxon>Bacteria</taxon>
        <taxon>Pseudomonadati</taxon>
        <taxon>Pseudomonadota</taxon>
        <taxon>Gammaproteobacteria</taxon>
        <taxon>Alteromonadales</taxon>
        <taxon>Pseudoalteromonadaceae</taxon>
        <taxon>Pseudoalteromonas</taxon>
    </lineage>
</organism>
<feature type="transmembrane region" description="Helical" evidence="1">
    <location>
        <begin position="337"/>
        <end position="355"/>
    </location>
</feature>
<dbReference type="EMBL" id="JBHRSD010000017">
    <property type="protein sequence ID" value="MFC3033118.1"/>
    <property type="molecule type" value="Genomic_DNA"/>
</dbReference>
<feature type="transmembrane region" description="Helical" evidence="1">
    <location>
        <begin position="66"/>
        <end position="87"/>
    </location>
</feature>
<dbReference type="Proteomes" id="UP001595453">
    <property type="component" value="Unassembled WGS sequence"/>
</dbReference>
<evidence type="ECO:0000313" key="2">
    <source>
        <dbReference type="EMBL" id="MFC3033118.1"/>
    </source>
</evidence>
<protein>
    <recommendedName>
        <fullName evidence="4">Polysaccharide biosynthesis protein</fullName>
    </recommendedName>
</protein>
<feature type="transmembrane region" description="Helical" evidence="1">
    <location>
        <begin position="361"/>
        <end position="379"/>
    </location>
</feature>
<reference evidence="3" key="1">
    <citation type="journal article" date="2019" name="Int. J. Syst. Evol. Microbiol.">
        <title>The Global Catalogue of Microorganisms (GCM) 10K type strain sequencing project: providing services to taxonomists for standard genome sequencing and annotation.</title>
        <authorList>
            <consortium name="The Broad Institute Genomics Platform"/>
            <consortium name="The Broad Institute Genome Sequencing Center for Infectious Disease"/>
            <person name="Wu L."/>
            <person name="Ma J."/>
        </authorList>
    </citation>
    <scope>NUCLEOTIDE SEQUENCE [LARGE SCALE GENOMIC DNA]</scope>
    <source>
        <strain evidence="3">KCTC 42730</strain>
    </source>
</reference>
<keyword evidence="3" id="KW-1185">Reference proteome</keyword>
<feature type="transmembrane region" description="Helical" evidence="1">
    <location>
        <begin position="155"/>
        <end position="175"/>
    </location>
</feature>
<evidence type="ECO:0008006" key="4">
    <source>
        <dbReference type="Google" id="ProtNLM"/>
    </source>
</evidence>
<feature type="transmembrane region" description="Helical" evidence="1">
    <location>
        <begin position="267"/>
        <end position="286"/>
    </location>
</feature>
<comment type="caution">
    <text evidence="2">The sequence shown here is derived from an EMBL/GenBank/DDBJ whole genome shotgun (WGS) entry which is preliminary data.</text>
</comment>
<feature type="transmembrane region" description="Helical" evidence="1">
    <location>
        <begin position="96"/>
        <end position="116"/>
    </location>
</feature>
<keyword evidence="1" id="KW-0472">Membrane</keyword>
<keyword evidence="1" id="KW-1133">Transmembrane helix</keyword>
<evidence type="ECO:0000256" key="1">
    <source>
        <dbReference type="SAM" id="Phobius"/>
    </source>
</evidence>
<sequence>MIKLFFINVMSVLVALIFTPLLTRELHEDYGKIALFLLVTNLVMSLDSNRVITTSVFIKNNCKLPLFNVAIPQLIYFSILIPLFFLVEYFYSFDGFYCVVVIFLLSMFSSVLYGTIDGMKKVVLSAVIKMFFWFVLFSLLYIYSLKFKVMDYIGFVFVLAFFVQFFVLVVTIFFIKLKVDLQFNSNQAKSYFYNLIKVSIFNLITIVLSAFDRLLINYKVGSEGLAYYSVQSETILKAGILYRTITSYLYPRLIESESSFRVRIYNFYFLPVSVFIVLIFLFSNYLPFLFEFYSGFDKTHLGNVAIILSMAFAFSWYGFAAVNLLNSFGDFSFQIRFYLLQLLIVVTAVSVFYDLLDFHKIALLVFMIKFTEPFMYVYISFKLSLKLQLISVLNLCFQIVLASYLLLGLI</sequence>
<proteinExistence type="predicted"/>
<dbReference type="RefSeq" id="WP_377124266.1">
    <property type="nucleotide sequence ID" value="NZ_JBHRSD010000017.1"/>
</dbReference>
<evidence type="ECO:0000313" key="3">
    <source>
        <dbReference type="Proteomes" id="UP001595453"/>
    </source>
</evidence>
<feature type="transmembrane region" description="Helical" evidence="1">
    <location>
        <begin position="122"/>
        <end position="143"/>
    </location>
</feature>
<keyword evidence="1" id="KW-0812">Transmembrane</keyword>
<name>A0ABV7CKG5_9GAMM</name>
<feature type="transmembrane region" description="Helical" evidence="1">
    <location>
        <begin position="191"/>
        <end position="211"/>
    </location>
</feature>
<feature type="transmembrane region" description="Helical" evidence="1">
    <location>
        <begin position="6"/>
        <end position="23"/>
    </location>
</feature>